<sequence length="73" mass="8658">MVREILLGDVYGRLMLSDRAENIDINVENFTLKSTKYQLSNKYNPEMKFSVYIEEIYVIKNQPISDIEIKRIN</sequence>
<dbReference type="AlphaFoldDB" id="A0A6V7X2F6"/>
<proteinExistence type="predicted"/>
<evidence type="ECO:0000313" key="1">
    <source>
        <dbReference type="EMBL" id="CAD2193510.1"/>
    </source>
</evidence>
<dbReference type="Proteomes" id="UP000580250">
    <property type="component" value="Unassembled WGS sequence"/>
</dbReference>
<accession>A0A6V7X2F6</accession>
<reference evidence="1 2" key="1">
    <citation type="submission" date="2020-08" db="EMBL/GenBank/DDBJ databases">
        <authorList>
            <person name="Koutsovoulos G."/>
            <person name="Danchin GJ E."/>
        </authorList>
    </citation>
    <scope>NUCLEOTIDE SEQUENCE [LARGE SCALE GENOMIC DNA]</scope>
</reference>
<protein>
    <submittedName>
        <fullName evidence="1">Uncharacterized protein</fullName>
    </submittedName>
</protein>
<evidence type="ECO:0000313" key="2">
    <source>
        <dbReference type="Proteomes" id="UP000580250"/>
    </source>
</evidence>
<name>A0A6V7X2F6_MELEN</name>
<dbReference type="EMBL" id="CAJEWN010001035">
    <property type="protein sequence ID" value="CAD2193510.1"/>
    <property type="molecule type" value="Genomic_DNA"/>
</dbReference>
<gene>
    <name evidence="1" type="ORF">MENT_LOCUS46468</name>
</gene>
<comment type="caution">
    <text evidence="1">The sequence shown here is derived from an EMBL/GenBank/DDBJ whole genome shotgun (WGS) entry which is preliminary data.</text>
</comment>
<organism evidence="1 2">
    <name type="scientific">Meloidogyne enterolobii</name>
    <name type="common">Root-knot nematode worm</name>
    <name type="synonym">Meloidogyne mayaguensis</name>
    <dbReference type="NCBI Taxonomy" id="390850"/>
    <lineage>
        <taxon>Eukaryota</taxon>
        <taxon>Metazoa</taxon>
        <taxon>Ecdysozoa</taxon>
        <taxon>Nematoda</taxon>
        <taxon>Chromadorea</taxon>
        <taxon>Rhabditida</taxon>
        <taxon>Tylenchina</taxon>
        <taxon>Tylenchomorpha</taxon>
        <taxon>Tylenchoidea</taxon>
        <taxon>Meloidogynidae</taxon>
        <taxon>Meloidogyninae</taxon>
        <taxon>Meloidogyne</taxon>
    </lineage>
</organism>